<name>J3L057_ORYBR</name>
<dbReference type="AlphaFoldDB" id="J3L057"/>
<evidence type="ECO:0000313" key="1">
    <source>
        <dbReference type="EnsemblPlants" id="OB01G26130.1"/>
    </source>
</evidence>
<accession>J3L057</accession>
<dbReference type="EnsemblPlants" id="OB01G26130.1">
    <property type="protein sequence ID" value="OB01G26130.1"/>
    <property type="gene ID" value="OB01G26130"/>
</dbReference>
<reference evidence="1" key="1">
    <citation type="journal article" date="2013" name="Nat. Commun.">
        <title>Whole-genome sequencing of Oryza brachyantha reveals mechanisms underlying Oryza genome evolution.</title>
        <authorList>
            <person name="Chen J."/>
            <person name="Huang Q."/>
            <person name="Gao D."/>
            <person name="Wang J."/>
            <person name="Lang Y."/>
            <person name="Liu T."/>
            <person name="Li B."/>
            <person name="Bai Z."/>
            <person name="Luis Goicoechea J."/>
            <person name="Liang C."/>
            <person name="Chen C."/>
            <person name="Zhang W."/>
            <person name="Sun S."/>
            <person name="Liao Y."/>
            <person name="Zhang X."/>
            <person name="Yang L."/>
            <person name="Song C."/>
            <person name="Wang M."/>
            <person name="Shi J."/>
            <person name="Liu G."/>
            <person name="Liu J."/>
            <person name="Zhou H."/>
            <person name="Zhou W."/>
            <person name="Yu Q."/>
            <person name="An N."/>
            <person name="Chen Y."/>
            <person name="Cai Q."/>
            <person name="Wang B."/>
            <person name="Liu B."/>
            <person name="Min J."/>
            <person name="Huang Y."/>
            <person name="Wu H."/>
            <person name="Li Z."/>
            <person name="Zhang Y."/>
            <person name="Yin Y."/>
            <person name="Song W."/>
            <person name="Jiang J."/>
            <person name="Jackson S.A."/>
            <person name="Wing R.A."/>
            <person name="Wang J."/>
            <person name="Chen M."/>
        </authorList>
    </citation>
    <scope>NUCLEOTIDE SEQUENCE [LARGE SCALE GENOMIC DNA]</scope>
    <source>
        <strain evidence="1">cv. IRGC 101232</strain>
    </source>
</reference>
<keyword evidence="2" id="KW-1185">Reference proteome</keyword>
<dbReference type="Gramene" id="OB01G26130.1">
    <property type="protein sequence ID" value="OB01G26130.1"/>
    <property type="gene ID" value="OB01G26130"/>
</dbReference>
<proteinExistence type="predicted"/>
<protein>
    <submittedName>
        <fullName evidence="1">Uncharacterized protein</fullName>
    </submittedName>
</protein>
<organism evidence="1">
    <name type="scientific">Oryza brachyantha</name>
    <name type="common">malo sina</name>
    <dbReference type="NCBI Taxonomy" id="4533"/>
    <lineage>
        <taxon>Eukaryota</taxon>
        <taxon>Viridiplantae</taxon>
        <taxon>Streptophyta</taxon>
        <taxon>Embryophyta</taxon>
        <taxon>Tracheophyta</taxon>
        <taxon>Spermatophyta</taxon>
        <taxon>Magnoliopsida</taxon>
        <taxon>Liliopsida</taxon>
        <taxon>Poales</taxon>
        <taxon>Poaceae</taxon>
        <taxon>BOP clade</taxon>
        <taxon>Oryzoideae</taxon>
        <taxon>Oryzeae</taxon>
        <taxon>Oryzinae</taxon>
        <taxon>Oryza</taxon>
    </lineage>
</organism>
<reference evidence="1" key="2">
    <citation type="submission" date="2013-04" db="UniProtKB">
        <authorList>
            <consortium name="EnsemblPlants"/>
        </authorList>
    </citation>
    <scope>IDENTIFICATION</scope>
</reference>
<dbReference type="Proteomes" id="UP000006038">
    <property type="component" value="Chromosome 1"/>
</dbReference>
<evidence type="ECO:0000313" key="2">
    <source>
        <dbReference type="Proteomes" id="UP000006038"/>
    </source>
</evidence>
<sequence>MVTSRPGMPNQAYCHHSSSLMRWHPWRGTSYSYGPIWGAFLSCSFFPKAASIRKCPKRSTTYGNLQLFCKRAFLDSQKAGYQTSTSQNLKLPKQTLNSSPSSLPMLVVARRRMRAFTMEAFRGF</sequence>
<dbReference type="HOGENOM" id="CLU_2007429_0_0_1"/>